<comment type="caution">
    <text evidence="1">The sequence shown here is derived from an EMBL/GenBank/DDBJ whole genome shotgun (WGS) entry which is preliminary data.</text>
</comment>
<dbReference type="InterPro" id="IPR046106">
    <property type="entry name" value="DUF6043"/>
</dbReference>
<dbReference type="Pfam" id="PF19509">
    <property type="entry name" value="DUF6043"/>
    <property type="match status" value="1"/>
</dbReference>
<dbReference type="Proteomes" id="UP000244925">
    <property type="component" value="Unassembled WGS sequence"/>
</dbReference>
<sequence length="351" mass="40352">MAGVRVLYFGANFSCCNNYPPFMNNEEKIEHAKGLLREWKATHHEEYCNFTDWMHDREGPGFIAVFNHAKAFMPQFETAVLLHLKDDSSNDVGHLEKMLVEGGMENHLLTGLNTPHIPGNIFLPMLAWMFYGRSFECMVEYGEDLIRNPKTNFLIRLGAKHHIKWIIKSSIALKGRTEEDWANFVEEQREMGSEPNVTAKTIAKLKTASEEIREFVKPAGKKGAPGRAARRRPLTELLPNGDNYLFDCIDNHVKIRNSGKDFAMLFIVLNEGQALARTNIVEFHSALSERYKDNPGIPIPTPRSIQEGHKSYMELTEYKGNKIRMFERPEYISEYNDIREKLSVADYMFAD</sequence>
<evidence type="ECO:0000313" key="1">
    <source>
        <dbReference type="EMBL" id="PWB05173.1"/>
    </source>
</evidence>
<organism evidence="1 2">
    <name type="scientific">Paramuribaculum intestinale</name>
    <dbReference type="NCBI Taxonomy" id="2094151"/>
    <lineage>
        <taxon>Bacteria</taxon>
        <taxon>Pseudomonadati</taxon>
        <taxon>Bacteroidota</taxon>
        <taxon>Bacteroidia</taxon>
        <taxon>Bacteroidales</taxon>
        <taxon>Muribaculaceae</taxon>
        <taxon>Paramuribaculum</taxon>
    </lineage>
</organism>
<protein>
    <submittedName>
        <fullName evidence="1">Uncharacterized protein</fullName>
    </submittedName>
</protein>
<dbReference type="EMBL" id="PUBV01000080">
    <property type="protein sequence ID" value="PWB05173.1"/>
    <property type="molecule type" value="Genomic_DNA"/>
</dbReference>
<keyword evidence="2" id="KW-1185">Reference proteome</keyword>
<dbReference type="AlphaFoldDB" id="A0A2V1ING3"/>
<name>A0A2V1ING3_9BACT</name>
<reference evidence="2" key="1">
    <citation type="submission" date="2018-02" db="EMBL/GenBank/DDBJ databases">
        <authorList>
            <person name="Clavel T."/>
            <person name="Strowig T."/>
        </authorList>
    </citation>
    <scope>NUCLEOTIDE SEQUENCE [LARGE SCALE GENOMIC DNA]</scope>
    <source>
        <strain evidence="2">DSM 100764</strain>
    </source>
</reference>
<evidence type="ECO:0000313" key="2">
    <source>
        <dbReference type="Proteomes" id="UP000244925"/>
    </source>
</evidence>
<accession>A0A2V1ING3</accession>
<gene>
    <name evidence="1" type="ORF">C5O25_12860</name>
</gene>
<proteinExistence type="predicted"/>